<protein>
    <submittedName>
        <fullName evidence="1">Uncharacterized protein</fullName>
    </submittedName>
</protein>
<dbReference type="RefSeq" id="WP_378387533.1">
    <property type="nucleotide sequence ID" value="NZ_JBHLWM010000004.1"/>
</dbReference>
<proteinExistence type="predicted"/>
<evidence type="ECO:0000313" key="1">
    <source>
        <dbReference type="EMBL" id="MFC0241020.1"/>
    </source>
</evidence>
<evidence type="ECO:0000313" key="2">
    <source>
        <dbReference type="Proteomes" id="UP001589775"/>
    </source>
</evidence>
<accession>A0ABV6ESH3</accession>
<sequence length="55" mass="6444">MRFLRFPRPTHRVFAPRDPAKRPRVTVLVLTVFVLKIAVDAWRRRRTRGAETSAA</sequence>
<dbReference type="Proteomes" id="UP001589775">
    <property type="component" value="Unassembled WGS sequence"/>
</dbReference>
<comment type="caution">
    <text evidence="1">The sequence shown here is derived from an EMBL/GenBank/DDBJ whole genome shotgun (WGS) entry which is preliminary data.</text>
</comment>
<name>A0ABV6ESH3_9BRAD</name>
<gene>
    <name evidence="1" type="ORF">ACFFJ6_11105</name>
</gene>
<reference evidence="1 2" key="1">
    <citation type="submission" date="2024-09" db="EMBL/GenBank/DDBJ databases">
        <authorList>
            <person name="Sun Q."/>
            <person name="Mori K."/>
        </authorList>
    </citation>
    <scope>NUCLEOTIDE SEQUENCE [LARGE SCALE GENOMIC DNA]</scope>
    <source>
        <strain evidence="1 2">KCTC 23279</strain>
    </source>
</reference>
<dbReference type="EMBL" id="JBHLWM010000004">
    <property type="protein sequence ID" value="MFC0241020.1"/>
    <property type="molecule type" value="Genomic_DNA"/>
</dbReference>
<keyword evidence="2" id="KW-1185">Reference proteome</keyword>
<organism evidence="1 2">
    <name type="scientific">Rhodopseudomonas telluris</name>
    <dbReference type="NCBI Taxonomy" id="644215"/>
    <lineage>
        <taxon>Bacteria</taxon>
        <taxon>Pseudomonadati</taxon>
        <taxon>Pseudomonadota</taxon>
        <taxon>Alphaproteobacteria</taxon>
        <taxon>Hyphomicrobiales</taxon>
        <taxon>Nitrobacteraceae</taxon>
        <taxon>Rhodopseudomonas</taxon>
    </lineage>
</organism>